<evidence type="ECO:0000256" key="1">
    <source>
        <dbReference type="SAM" id="Phobius"/>
    </source>
</evidence>
<gene>
    <name evidence="2" type="ORF">OLEA9_A112521</name>
</gene>
<dbReference type="Gramene" id="OE9A112521T1">
    <property type="protein sequence ID" value="OE9A112521C1"/>
    <property type="gene ID" value="OE9A112521"/>
</dbReference>
<proteinExistence type="predicted"/>
<reference evidence="2 3" key="1">
    <citation type="submission" date="2019-12" db="EMBL/GenBank/DDBJ databases">
        <authorList>
            <person name="Alioto T."/>
            <person name="Alioto T."/>
            <person name="Gomez Garrido J."/>
        </authorList>
    </citation>
    <scope>NUCLEOTIDE SEQUENCE [LARGE SCALE GENOMIC DNA]</scope>
</reference>
<feature type="transmembrane region" description="Helical" evidence="1">
    <location>
        <begin position="88"/>
        <end position="111"/>
    </location>
</feature>
<accession>A0A8S0TMD7</accession>
<keyword evidence="1" id="KW-0812">Transmembrane</keyword>
<feature type="transmembrane region" description="Helical" evidence="1">
    <location>
        <begin position="123"/>
        <end position="152"/>
    </location>
</feature>
<keyword evidence="1" id="KW-0472">Membrane</keyword>
<evidence type="ECO:0000313" key="2">
    <source>
        <dbReference type="EMBL" id="CAA3006537.1"/>
    </source>
</evidence>
<protein>
    <recommendedName>
        <fullName evidence="4">Transmembrane protein</fullName>
    </recommendedName>
</protein>
<feature type="transmembrane region" description="Helical" evidence="1">
    <location>
        <begin position="59"/>
        <end position="82"/>
    </location>
</feature>
<dbReference type="EMBL" id="CACTIH010007261">
    <property type="protein sequence ID" value="CAA3006537.1"/>
    <property type="molecule type" value="Genomic_DNA"/>
</dbReference>
<keyword evidence="1" id="KW-1133">Transmembrane helix</keyword>
<sequence length="169" mass="17940">MVVATILRGESGIANQRMGELSAEWSDGVCVGRVVVVVGGGVFGGQCAVPQSCSSRWSLCFGVIVAMMSMVMVVVVVVVVAMGGVDGGFMAVVRCFGVAFTSRYAVVWCFVGSNDGEGNVGYGGVVVLMVAVVVDIVHEMVAMVMVICWWRGSIEVVVDMTQRFVDLRW</sequence>
<keyword evidence="3" id="KW-1185">Reference proteome</keyword>
<evidence type="ECO:0000313" key="3">
    <source>
        <dbReference type="Proteomes" id="UP000594638"/>
    </source>
</evidence>
<dbReference type="Proteomes" id="UP000594638">
    <property type="component" value="Unassembled WGS sequence"/>
</dbReference>
<organism evidence="2 3">
    <name type="scientific">Olea europaea subsp. europaea</name>
    <dbReference type="NCBI Taxonomy" id="158383"/>
    <lineage>
        <taxon>Eukaryota</taxon>
        <taxon>Viridiplantae</taxon>
        <taxon>Streptophyta</taxon>
        <taxon>Embryophyta</taxon>
        <taxon>Tracheophyta</taxon>
        <taxon>Spermatophyta</taxon>
        <taxon>Magnoliopsida</taxon>
        <taxon>eudicotyledons</taxon>
        <taxon>Gunneridae</taxon>
        <taxon>Pentapetalae</taxon>
        <taxon>asterids</taxon>
        <taxon>lamiids</taxon>
        <taxon>Lamiales</taxon>
        <taxon>Oleaceae</taxon>
        <taxon>Oleeae</taxon>
        <taxon>Olea</taxon>
    </lineage>
</organism>
<dbReference type="AlphaFoldDB" id="A0A8S0TMD7"/>
<evidence type="ECO:0008006" key="4">
    <source>
        <dbReference type="Google" id="ProtNLM"/>
    </source>
</evidence>
<name>A0A8S0TMD7_OLEEU</name>
<comment type="caution">
    <text evidence="2">The sequence shown here is derived from an EMBL/GenBank/DDBJ whole genome shotgun (WGS) entry which is preliminary data.</text>
</comment>